<gene>
    <name evidence="4" type="ORF">JOF53_002865</name>
</gene>
<dbReference type="InterPro" id="IPR006827">
    <property type="entry name" value="Lant_deHydtase_N"/>
</dbReference>
<name>A0ABS5ABM0_9PSEU</name>
<feature type="domain" description="Thiopeptide-type bacteriocin biosynthesis" evidence="3">
    <location>
        <begin position="782"/>
        <end position="1046"/>
    </location>
</feature>
<comment type="caution">
    <text evidence="4">The sequence shown here is derived from an EMBL/GenBank/DDBJ whole genome shotgun (WGS) entry which is preliminary data.</text>
</comment>
<evidence type="ECO:0000259" key="2">
    <source>
        <dbReference type="Pfam" id="PF04738"/>
    </source>
</evidence>
<evidence type="ECO:0000313" key="4">
    <source>
        <dbReference type="EMBL" id="MBP2473993.1"/>
    </source>
</evidence>
<keyword evidence="5" id="KW-1185">Reference proteome</keyword>
<feature type="region of interest" description="Disordered" evidence="1">
    <location>
        <begin position="390"/>
        <end position="414"/>
    </location>
</feature>
<reference evidence="4 5" key="1">
    <citation type="submission" date="2021-03" db="EMBL/GenBank/DDBJ databases">
        <title>Sequencing the genomes of 1000 actinobacteria strains.</title>
        <authorList>
            <person name="Klenk H.-P."/>
        </authorList>
    </citation>
    <scope>NUCLEOTIDE SEQUENCE [LARGE SCALE GENOMIC DNA]</scope>
    <source>
        <strain evidence="4 5">DSM 44580</strain>
    </source>
</reference>
<proteinExistence type="predicted"/>
<accession>A0ABS5ABM0</accession>
<dbReference type="Proteomes" id="UP001519363">
    <property type="component" value="Unassembled WGS sequence"/>
</dbReference>
<dbReference type="RefSeq" id="WP_143343164.1">
    <property type="nucleotide sequence ID" value="NZ_JAGIOO010000001.1"/>
</dbReference>
<evidence type="ECO:0000313" key="5">
    <source>
        <dbReference type="Proteomes" id="UP001519363"/>
    </source>
</evidence>
<evidence type="ECO:0000256" key="1">
    <source>
        <dbReference type="SAM" id="MobiDB-lite"/>
    </source>
</evidence>
<sequence>MSGPFVAWDDFLVRSPLAAVDGSTLTSSVRHLSPSAGRAAHVELLRRAAAMPALAEAVAVASPSLAAILDEVLTDGAAARKDTQIRRAALAVLRYDIRMRFRPTPFGLFAGVGHGCFDSSTKVEHEFPPSTWTKPDMEWLHALVDGIEREPALLFHLIVQAHGAVVQRGARLCLDAPSFRVGKTQEWGRVSVRDTPAVRTALDLARAPVVVADLVASLRERFPKAGAAAAGRMVAGLLREGLLVTTLRPPLDGADPLAHVCAALGGIEQRLGAPLPVRARLEEFADLLAAYDAVPVGEGRPALREVVAAARELHHHDNPVHVDAGLGTRVRLPDQVRAEVERAVAAMWRLAPARRGTQVVREFHTRFLERYGAGRVVPLLDAVDETVGPGLPSGFGWPPSERPEQQAPPEQRHRRDVALAELVASALRDGRDEIVLDDAALERMAPETEPGGVTRFCEFYFRLVSPSAQHVDEGEFRLVIGPNPGSYQAGGTAGRFCGLLPDLAEVLRAHWADRAAEAEPVVYANLVYQPRARRAANVANAPALTGTHIPIGLPDSPGVPALRLADLGLVADLERLHVVHLRTGQAVVPVCHTMLSPDAQAPNVARLLYELGLEGGRLWEPWHWGAATDFPRLPRVVHGRTVLRPATWRADELRAAAERLDPRALGPERLAEAWAEEVAAWRQRWTVPADLLVLTADHRIQVDLTEAWHRELLCDELRKTPEIAFVETGCGLADGWFATGDGTGIAEFVVPLSAAVPPPRPRVPAAAAAAWTRRVHPPGGEWLYLKVESSLHVQTELVREYLPALVAEAEELGADRWFFIRYSEPGTVLRLRFHGPPDRLWPHVLPRVAHRLQSWLDTRLAGSWSIAAYDPEWERYGGPAAQQAVEEVFQADSELAVSLLQEVHRPGSPFDVDTLAVVSVAALAHAFGPPSPGAPDVRPCPGDPAASWLATTGTRAELPRRFRADRERWRTSVDPVGGWPVLAASEPGARVVAALRARDAAVARYGELVRGRVADELAVVGSLLHMTCNRIFGGPADREQEVLGLARGALLDNFERRRRGA</sequence>
<dbReference type="Pfam" id="PF14028">
    <property type="entry name" value="Lant_dehydr_C"/>
    <property type="match status" value="1"/>
</dbReference>
<dbReference type="EMBL" id="JAGIOO010000001">
    <property type="protein sequence ID" value="MBP2473993.1"/>
    <property type="molecule type" value="Genomic_DNA"/>
</dbReference>
<dbReference type="InterPro" id="IPR023809">
    <property type="entry name" value="Thiopep_bacteriocin_synth_dom"/>
</dbReference>
<evidence type="ECO:0000259" key="3">
    <source>
        <dbReference type="Pfam" id="PF14028"/>
    </source>
</evidence>
<dbReference type="NCBIfam" id="TIGR03891">
    <property type="entry name" value="thiopep_ocin"/>
    <property type="match status" value="1"/>
</dbReference>
<dbReference type="Pfam" id="PF04738">
    <property type="entry name" value="Lant_dehydr_N"/>
    <property type="match status" value="1"/>
</dbReference>
<organism evidence="4 5">
    <name type="scientific">Crossiella equi</name>
    <dbReference type="NCBI Taxonomy" id="130796"/>
    <lineage>
        <taxon>Bacteria</taxon>
        <taxon>Bacillati</taxon>
        <taxon>Actinomycetota</taxon>
        <taxon>Actinomycetes</taxon>
        <taxon>Pseudonocardiales</taxon>
        <taxon>Pseudonocardiaceae</taxon>
        <taxon>Crossiella</taxon>
    </lineage>
</organism>
<feature type="domain" description="Lantibiotic dehydratase N-terminal" evidence="2">
    <location>
        <begin position="52"/>
        <end position="713"/>
    </location>
</feature>
<protein>
    <submittedName>
        <fullName evidence="4">Thiopeptide-type bacteriocin biosynthesis protein</fullName>
    </submittedName>
</protein>